<dbReference type="GO" id="GO:0004190">
    <property type="term" value="F:aspartic-type endopeptidase activity"/>
    <property type="evidence" value="ECO:0007669"/>
    <property type="project" value="UniProtKB-KW"/>
</dbReference>
<evidence type="ECO:0000313" key="8">
    <source>
        <dbReference type="EMBL" id="CCL99647.1"/>
    </source>
</evidence>
<keyword evidence="2" id="KW-0645">Protease</keyword>
<gene>
    <name evidence="8" type="ORF">FIBRA_01667</name>
</gene>
<evidence type="ECO:0000256" key="4">
    <source>
        <dbReference type="ARBA" id="ARBA00022801"/>
    </source>
</evidence>
<dbReference type="PANTHER" id="PTHR47966:SF6">
    <property type="entry name" value="PEPTIDASE A1 DOMAIN-CONTAINING PROTEIN"/>
    <property type="match status" value="1"/>
</dbReference>
<sequence length="471" mass="49354">MVRATFSFILAAIQVATATSLHVPLTRIAIPTDRSVDDIVVAADRLRCRYGFAPVTEVSLRKRGLDMSMPLINQGYDMAYIGTVSVGSPPQTFQIVMDTGSSDLWLASTSCASCPLDTPGYNLSASSTYKNTTIASLTSISTNEISIQYNGGVVLGALASDTVSMAGFTVDPQTFLVANAVSGNVLSPNVSGIMGLAFQGLSATDAVPFWQALVNNGQLSSPEMAFYLTRVIDNPNATENMPGGVFTLGGTNSSLYTGDVEYITLADSSALTFWLLTVQNVTIQGSPIKISTGNAATASIDTGTSLIGAPQDAVEAIYKMVPGSRALGGNYTGFYSFPCSTLVNVSVSFGGQLWPISPEDMNWGPIGQTETQCMGGIFSLDVVSPSATGGPDWIFGDAFMKNVYSVFRVNPPAVGFAHLSEVATNYSDAYPYPYNSSTSASSASYAAPSTHVQMILLSALASLALASSVFS</sequence>
<feature type="signal peptide" evidence="6">
    <location>
        <begin position="1"/>
        <end position="18"/>
    </location>
</feature>
<evidence type="ECO:0000259" key="7">
    <source>
        <dbReference type="PROSITE" id="PS51767"/>
    </source>
</evidence>
<dbReference type="Gene3D" id="2.40.70.10">
    <property type="entry name" value="Acid Proteases"/>
    <property type="match status" value="2"/>
</dbReference>
<evidence type="ECO:0000256" key="6">
    <source>
        <dbReference type="SAM" id="SignalP"/>
    </source>
</evidence>
<feature type="chain" id="PRO_5003779299" description="Peptidase A1 domain-containing protein" evidence="6">
    <location>
        <begin position="19"/>
        <end position="471"/>
    </location>
</feature>
<evidence type="ECO:0000256" key="5">
    <source>
        <dbReference type="PIRSR" id="PIRSR601461-1"/>
    </source>
</evidence>
<evidence type="ECO:0000256" key="2">
    <source>
        <dbReference type="ARBA" id="ARBA00022670"/>
    </source>
</evidence>
<dbReference type="MEROPS" id="A01.078"/>
<dbReference type="EMBL" id="HE796945">
    <property type="protein sequence ID" value="CCL99647.1"/>
    <property type="molecule type" value="Genomic_DNA"/>
</dbReference>
<evidence type="ECO:0000313" key="9">
    <source>
        <dbReference type="Proteomes" id="UP000006352"/>
    </source>
</evidence>
<comment type="similarity">
    <text evidence="1">Belongs to the peptidase A1 family.</text>
</comment>
<dbReference type="OrthoDB" id="771136at2759"/>
<dbReference type="STRING" id="599839.J4HTP7"/>
<dbReference type="PROSITE" id="PS51767">
    <property type="entry name" value="PEPTIDASE_A1"/>
    <property type="match status" value="1"/>
</dbReference>
<feature type="active site" evidence="5">
    <location>
        <position position="98"/>
    </location>
</feature>
<dbReference type="InParanoid" id="J4HTP7"/>
<evidence type="ECO:0000256" key="1">
    <source>
        <dbReference type="ARBA" id="ARBA00007447"/>
    </source>
</evidence>
<dbReference type="AlphaFoldDB" id="J4HTP7"/>
<keyword evidence="6" id="KW-0732">Signal</keyword>
<dbReference type="HOGENOM" id="CLU_013253_1_2_1"/>
<protein>
    <recommendedName>
        <fullName evidence="7">Peptidase A1 domain-containing protein</fullName>
    </recommendedName>
</protein>
<reference evidence="8 9" key="1">
    <citation type="journal article" date="2012" name="Appl. Environ. Microbiol.">
        <title>Short-read sequencing for genomic analysis of the brown rot fungus Fibroporia radiculosa.</title>
        <authorList>
            <person name="Tang J.D."/>
            <person name="Perkins A.D."/>
            <person name="Sonstegard T.S."/>
            <person name="Schroeder S.G."/>
            <person name="Burgess S.C."/>
            <person name="Diehl S.V."/>
        </authorList>
    </citation>
    <scope>NUCLEOTIDE SEQUENCE [LARGE SCALE GENOMIC DNA]</scope>
    <source>
        <strain evidence="8 9">TFFH 294</strain>
    </source>
</reference>
<dbReference type="FunFam" id="2.40.70.10:FF:000115">
    <property type="entry name" value="Lysosomal aspartic protease"/>
    <property type="match status" value="1"/>
</dbReference>
<dbReference type="GO" id="GO:0006508">
    <property type="term" value="P:proteolysis"/>
    <property type="evidence" value="ECO:0007669"/>
    <property type="project" value="UniProtKB-KW"/>
</dbReference>
<dbReference type="PANTHER" id="PTHR47966">
    <property type="entry name" value="BETA-SITE APP-CLEAVING ENZYME, ISOFORM A-RELATED"/>
    <property type="match status" value="1"/>
</dbReference>
<dbReference type="FunCoup" id="J4HTP7">
    <property type="interactions" value="46"/>
</dbReference>
<dbReference type="Proteomes" id="UP000006352">
    <property type="component" value="Unassembled WGS sequence"/>
</dbReference>
<dbReference type="InterPro" id="IPR001461">
    <property type="entry name" value="Aspartic_peptidase_A1"/>
</dbReference>
<dbReference type="SUPFAM" id="SSF50630">
    <property type="entry name" value="Acid proteases"/>
    <property type="match status" value="1"/>
</dbReference>
<name>J4HTP7_9APHY</name>
<organism evidence="8 9">
    <name type="scientific">Fibroporia radiculosa</name>
    <dbReference type="NCBI Taxonomy" id="599839"/>
    <lineage>
        <taxon>Eukaryota</taxon>
        <taxon>Fungi</taxon>
        <taxon>Dikarya</taxon>
        <taxon>Basidiomycota</taxon>
        <taxon>Agaricomycotina</taxon>
        <taxon>Agaricomycetes</taxon>
        <taxon>Polyporales</taxon>
        <taxon>Fibroporiaceae</taxon>
        <taxon>Fibroporia</taxon>
    </lineage>
</organism>
<feature type="domain" description="Peptidase A1" evidence="7">
    <location>
        <begin position="80"/>
        <end position="417"/>
    </location>
</feature>
<dbReference type="GeneID" id="24094558"/>
<dbReference type="InterPro" id="IPR021109">
    <property type="entry name" value="Peptidase_aspartic_dom_sf"/>
</dbReference>
<dbReference type="RefSeq" id="XP_012178930.1">
    <property type="nucleotide sequence ID" value="XM_012323540.1"/>
</dbReference>
<feature type="active site" evidence="5">
    <location>
        <position position="301"/>
    </location>
</feature>
<dbReference type="CDD" id="cd05471">
    <property type="entry name" value="pepsin_like"/>
    <property type="match status" value="1"/>
</dbReference>
<dbReference type="InterPro" id="IPR034164">
    <property type="entry name" value="Pepsin-like_dom"/>
</dbReference>
<keyword evidence="4" id="KW-0378">Hydrolase</keyword>
<keyword evidence="9" id="KW-1185">Reference proteome</keyword>
<dbReference type="InterPro" id="IPR033121">
    <property type="entry name" value="PEPTIDASE_A1"/>
</dbReference>
<dbReference type="PRINTS" id="PR00792">
    <property type="entry name" value="PEPSIN"/>
</dbReference>
<dbReference type="Pfam" id="PF00026">
    <property type="entry name" value="Asp"/>
    <property type="match status" value="1"/>
</dbReference>
<proteinExistence type="inferred from homology"/>
<evidence type="ECO:0000256" key="3">
    <source>
        <dbReference type="ARBA" id="ARBA00022750"/>
    </source>
</evidence>
<accession>J4HTP7</accession>
<keyword evidence="3" id="KW-0064">Aspartyl protease</keyword>